<dbReference type="EMBL" id="BPVZ01000288">
    <property type="protein sequence ID" value="GKV49163.1"/>
    <property type="molecule type" value="Genomic_DNA"/>
</dbReference>
<dbReference type="Proteomes" id="UP001054252">
    <property type="component" value="Unassembled WGS sequence"/>
</dbReference>
<name>A0AAV5MGW4_9ROSI</name>
<accession>A0AAV5MGW4</accession>
<reference evidence="1 2" key="1">
    <citation type="journal article" date="2021" name="Commun. Biol.">
        <title>The genome of Shorea leprosula (Dipterocarpaceae) highlights the ecological relevance of drought in aseasonal tropical rainforests.</title>
        <authorList>
            <person name="Ng K.K.S."/>
            <person name="Kobayashi M.J."/>
            <person name="Fawcett J.A."/>
            <person name="Hatakeyama M."/>
            <person name="Paape T."/>
            <person name="Ng C.H."/>
            <person name="Ang C.C."/>
            <person name="Tnah L.H."/>
            <person name="Lee C.T."/>
            <person name="Nishiyama T."/>
            <person name="Sese J."/>
            <person name="O'Brien M.J."/>
            <person name="Copetti D."/>
            <person name="Mohd Noor M.I."/>
            <person name="Ong R.C."/>
            <person name="Putra M."/>
            <person name="Sireger I.Z."/>
            <person name="Indrioko S."/>
            <person name="Kosugi Y."/>
            <person name="Izuno A."/>
            <person name="Isagi Y."/>
            <person name="Lee S.L."/>
            <person name="Shimizu K.K."/>
        </authorList>
    </citation>
    <scope>NUCLEOTIDE SEQUENCE [LARGE SCALE GENOMIC DNA]</scope>
    <source>
        <strain evidence="1">214</strain>
    </source>
</reference>
<proteinExistence type="predicted"/>
<comment type="caution">
    <text evidence="1">The sequence shown here is derived from an EMBL/GenBank/DDBJ whole genome shotgun (WGS) entry which is preliminary data.</text>
</comment>
<protein>
    <submittedName>
        <fullName evidence="1">Uncharacterized protein</fullName>
    </submittedName>
</protein>
<organism evidence="1 2">
    <name type="scientific">Rubroshorea leprosula</name>
    <dbReference type="NCBI Taxonomy" id="152421"/>
    <lineage>
        <taxon>Eukaryota</taxon>
        <taxon>Viridiplantae</taxon>
        <taxon>Streptophyta</taxon>
        <taxon>Embryophyta</taxon>
        <taxon>Tracheophyta</taxon>
        <taxon>Spermatophyta</taxon>
        <taxon>Magnoliopsida</taxon>
        <taxon>eudicotyledons</taxon>
        <taxon>Gunneridae</taxon>
        <taxon>Pentapetalae</taxon>
        <taxon>rosids</taxon>
        <taxon>malvids</taxon>
        <taxon>Malvales</taxon>
        <taxon>Dipterocarpaceae</taxon>
        <taxon>Rubroshorea</taxon>
    </lineage>
</organism>
<evidence type="ECO:0000313" key="1">
    <source>
        <dbReference type="EMBL" id="GKV49163.1"/>
    </source>
</evidence>
<dbReference type="AlphaFoldDB" id="A0AAV5MGW4"/>
<evidence type="ECO:0000313" key="2">
    <source>
        <dbReference type="Proteomes" id="UP001054252"/>
    </source>
</evidence>
<sequence>MFTVTIGDDVAISAFSLLASPLTFLKDPHGNGKNSLCH</sequence>
<gene>
    <name evidence="1" type="ORF">SLEP1_g55928</name>
</gene>
<keyword evidence="2" id="KW-1185">Reference proteome</keyword>